<dbReference type="InterPro" id="IPR013320">
    <property type="entry name" value="ConA-like_dom_sf"/>
</dbReference>
<evidence type="ECO:0000313" key="1">
    <source>
        <dbReference type="EMBL" id="PLT45130.1"/>
    </source>
</evidence>
<dbReference type="Gene3D" id="2.60.120.200">
    <property type="match status" value="1"/>
</dbReference>
<dbReference type="Proteomes" id="UP000234789">
    <property type="component" value="Unassembled WGS sequence"/>
</dbReference>
<evidence type="ECO:0000313" key="2">
    <source>
        <dbReference type="Proteomes" id="UP000234789"/>
    </source>
</evidence>
<dbReference type="AlphaFoldDB" id="A0A2N5N485"/>
<sequence length="201" mass="22514">MNQSALETFSWMNESRVQFDSDRIILHAPEKTDFFCPHGTESEEGTLPESLLNAPFYYTEVAGDFVMRVKVEHDFTSQYDSASIMVMKDLDVWAKACFELTDFGTHAVVSVVTNSVSDDANGCDIEGNSVWLQVARTGPSFAFHYSLDGIRFFMMRYFSLPVEETVKVGLLPQCPTGSGGDRIYSGFSLEKRTVKNIRAGQ</sequence>
<name>A0A2N5N485_9BACL</name>
<dbReference type="PANTHER" id="PTHR35332">
    <property type="entry name" value="REGULATION OF ENOLASE PROTEIN 1"/>
    <property type="match status" value="1"/>
</dbReference>
<gene>
    <name evidence="1" type="ORF">B8V81_3561</name>
</gene>
<dbReference type="RefSeq" id="WP_244912787.1">
    <property type="nucleotide sequence ID" value="NZ_NFEZ01000004.1"/>
</dbReference>
<accession>A0A2N5N485</accession>
<dbReference type="PANTHER" id="PTHR35332:SF2">
    <property type="entry name" value="REGULATION OF ENOLASE PROTEIN 1"/>
    <property type="match status" value="1"/>
</dbReference>
<keyword evidence="2" id="KW-1185">Reference proteome</keyword>
<dbReference type="InterPro" id="IPR009784">
    <property type="entry name" value="DUF1349"/>
</dbReference>
<dbReference type="SUPFAM" id="SSF49899">
    <property type="entry name" value="Concanavalin A-like lectins/glucanases"/>
    <property type="match status" value="1"/>
</dbReference>
<proteinExistence type="predicted"/>
<organism evidence="1 2">
    <name type="scientific">Paenibacillus pasadenensis</name>
    <dbReference type="NCBI Taxonomy" id="217090"/>
    <lineage>
        <taxon>Bacteria</taxon>
        <taxon>Bacillati</taxon>
        <taxon>Bacillota</taxon>
        <taxon>Bacilli</taxon>
        <taxon>Bacillales</taxon>
        <taxon>Paenibacillaceae</taxon>
        <taxon>Paenibacillus</taxon>
    </lineage>
</organism>
<reference evidence="1 2" key="1">
    <citation type="submission" date="2017-05" db="EMBL/GenBank/DDBJ databases">
        <title>Functional genome analysis of Paenibacillus pasadenensis strain R16: insights on endophytic life style and antifungal activity.</title>
        <authorList>
            <person name="Passera A."/>
            <person name="Marcolungo L."/>
            <person name="Casati P."/>
            <person name="Brasca M."/>
            <person name="Quaglino F."/>
            <person name="Delledonne M."/>
        </authorList>
    </citation>
    <scope>NUCLEOTIDE SEQUENCE [LARGE SCALE GENOMIC DNA]</scope>
    <source>
        <strain evidence="1 2">R16</strain>
    </source>
</reference>
<dbReference type="Pfam" id="PF07081">
    <property type="entry name" value="DUF1349"/>
    <property type="match status" value="1"/>
</dbReference>
<dbReference type="EMBL" id="NFEZ01000004">
    <property type="protein sequence ID" value="PLT45130.1"/>
    <property type="molecule type" value="Genomic_DNA"/>
</dbReference>
<comment type="caution">
    <text evidence="1">The sequence shown here is derived from an EMBL/GenBank/DDBJ whole genome shotgun (WGS) entry which is preliminary data.</text>
</comment>
<evidence type="ECO:0008006" key="3">
    <source>
        <dbReference type="Google" id="ProtNLM"/>
    </source>
</evidence>
<protein>
    <recommendedName>
        <fullName evidence="3">DUF1349 domain-containing protein</fullName>
    </recommendedName>
</protein>